<evidence type="ECO:0000256" key="6">
    <source>
        <dbReference type="SAM" id="Phobius"/>
    </source>
</evidence>
<proteinExistence type="inferred from homology"/>
<feature type="transmembrane region" description="Helical" evidence="6">
    <location>
        <begin position="168"/>
        <end position="191"/>
    </location>
</feature>
<feature type="transmembrane region" description="Helical" evidence="6">
    <location>
        <begin position="89"/>
        <end position="110"/>
    </location>
</feature>
<keyword evidence="4 6" id="KW-0472">Membrane</keyword>
<gene>
    <name evidence="8" type="ORF">PVAG01_01876</name>
</gene>
<reference evidence="8 9" key="1">
    <citation type="submission" date="2024-06" db="EMBL/GenBank/DDBJ databases">
        <title>Complete genome of Phlyctema vagabunda strain 19-DSS-EL-015.</title>
        <authorList>
            <person name="Fiorenzani C."/>
        </authorList>
    </citation>
    <scope>NUCLEOTIDE SEQUENCE [LARGE SCALE GENOMIC DNA]</scope>
    <source>
        <strain evidence="8 9">19-DSS-EL-015</strain>
    </source>
</reference>
<feature type="transmembrane region" description="Helical" evidence="6">
    <location>
        <begin position="203"/>
        <end position="223"/>
    </location>
</feature>
<dbReference type="PANTHER" id="PTHR33048">
    <property type="entry name" value="PTH11-LIKE INTEGRAL MEMBRANE PROTEIN (AFU_ORTHOLOGUE AFUA_5G11245)"/>
    <property type="match status" value="1"/>
</dbReference>
<sequence>MRVFGADDILILCALIPTTAFFVISILAHAKFLWIRHVYDIPVQNVTTGLKMVLATEILFAAACTLVKLSMLMLVRRMLANASVFWTRIIKLAIAIVTIQGTVFCFTVMFQCRPPQDYWKITVDPQPNCINQGSSLLAAGIINTLTDFICVILPIRTVWHLQLQARQMFIVITLFALGFASCIAGCVRTYYMYKVLKTWDTTWASFPVWVSAAVELYIGIICASIPATKPFFTTYLPAVFGSMTSVSLTYTPYATGQSRCQSTNKRVATDEEEMLDFEKSLRMGSASEYSGTHTSGVSVGVSEIDDAGIHITHTVDQQSNKSMC</sequence>
<organism evidence="8 9">
    <name type="scientific">Phlyctema vagabunda</name>
    <dbReference type="NCBI Taxonomy" id="108571"/>
    <lineage>
        <taxon>Eukaryota</taxon>
        <taxon>Fungi</taxon>
        <taxon>Dikarya</taxon>
        <taxon>Ascomycota</taxon>
        <taxon>Pezizomycotina</taxon>
        <taxon>Leotiomycetes</taxon>
        <taxon>Helotiales</taxon>
        <taxon>Dermateaceae</taxon>
        <taxon>Phlyctema</taxon>
    </lineage>
</organism>
<comment type="similarity">
    <text evidence="5">Belongs to the SAT4 family.</text>
</comment>
<evidence type="ECO:0000256" key="3">
    <source>
        <dbReference type="ARBA" id="ARBA00022989"/>
    </source>
</evidence>
<keyword evidence="2 6" id="KW-0812">Transmembrane</keyword>
<comment type="caution">
    <text evidence="8">The sequence shown here is derived from an EMBL/GenBank/DDBJ whole genome shotgun (WGS) entry which is preliminary data.</text>
</comment>
<evidence type="ECO:0000256" key="2">
    <source>
        <dbReference type="ARBA" id="ARBA00022692"/>
    </source>
</evidence>
<name>A0ABR4PYB1_9HELO</name>
<evidence type="ECO:0000256" key="1">
    <source>
        <dbReference type="ARBA" id="ARBA00004141"/>
    </source>
</evidence>
<protein>
    <submittedName>
        <fullName evidence="8">Integral membrane protein</fullName>
    </submittedName>
</protein>
<feature type="transmembrane region" description="Helical" evidence="6">
    <location>
        <begin position="235"/>
        <end position="253"/>
    </location>
</feature>
<feature type="transmembrane region" description="Helical" evidence="6">
    <location>
        <begin position="9"/>
        <end position="30"/>
    </location>
</feature>
<evidence type="ECO:0000313" key="8">
    <source>
        <dbReference type="EMBL" id="KAL3428367.1"/>
    </source>
</evidence>
<accession>A0ABR4PYB1</accession>
<dbReference type="PANTHER" id="PTHR33048:SF129">
    <property type="entry name" value="INTEGRAL MEMBRANE PROTEIN-RELATED"/>
    <property type="match status" value="1"/>
</dbReference>
<keyword evidence="9" id="KW-1185">Reference proteome</keyword>
<evidence type="ECO:0000259" key="7">
    <source>
        <dbReference type="Pfam" id="PF20684"/>
    </source>
</evidence>
<evidence type="ECO:0000313" key="9">
    <source>
        <dbReference type="Proteomes" id="UP001629113"/>
    </source>
</evidence>
<dbReference type="Proteomes" id="UP001629113">
    <property type="component" value="Unassembled WGS sequence"/>
</dbReference>
<comment type="subcellular location">
    <subcellularLocation>
        <location evidence="1">Membrane</location>
        <topology evidence="1">Multi-pass membrane protein</topology>
    </subcellularLocation>
</comment>
<dbReference type="InterPro" id="IPR052337">
    <property type="entry name" value="SAT4-like"/>
</dbReference>
<evidence type="ECO:0000256" key="4">
    <source>
        <dbReference type="ARBA" id="ARBA00023136"/>
    </source>
</evidence>
<feature type="domain" description="Rhodopsin" evidence="7">
    <location>
        <begin position="3"/>
        <end position="232"/>
    </location>
</feature>
<feature type="transmembrane region" description="Helical" evidence="6">
    <location>
        <begin position="136"/>
        <end position="156"/>
    </location>
</feature>
<dbReference type="Pfam" id="PF20684">
    <property type="entry name" value="Fung_rhodopsin"/>
    <property type="match status" value="1"/>
</dbReference>
<feature type="transmembrane region" description="Helical" evidence="6">
    <location>
        <begin position="50"/>
        <end position="69"/>
    </location>
</feature>
<dbReference type="EMBL" id="JBFCZG010000001">
    <property type="protein sequence ID" value="KAL3428367.1"/>
    <property type="molecule type" value="Genomic_DNA"/>
</dbReference>
<dbReference type="InterPro" id="IPR049326">
    <property type="entry name" value="Rhodopsin_dom_fungi"/>
</dbReference>
<keyword evidence="3 6" id="KW-1133">Transmembrane helix</keyword>
<evidence type="ECO:0000256" key="5">
    <source>
        <dbReference type="ARBA" id="ARBA00038359"/>
    </source>
</evidence>